<dbReference type="AlphaFoldDB" id="L0HF51"/>
<dbReference type="InParanoid" id="L0HF51"/>
<evidence type="ECO:0000313" key="2">
    <source>
        <dbReference type="Proteomes" id="UP000010824"/>
    </source>
</evidence>
<dbReference type="HOGENOM" id="CLU_2475988_0_0_2"/>
<organism evidence="1 2">
    <name type="scientific">Methanoregula formicica (strain DSM 22288 / NBRC 105244 / SMSP)</name>
    <dbReference type="NCBI Taxonomy" id="593750"/>
    <lineage>
        <taxon>Archaea</taxon>
        <taxon>Methanobacteriati</taxon>
        <taxon>Methanobacteriota</taxon>
        <taxon>Stenosarchaea group</taxon>
        <taxon>Methanomicrobia</taxon>
        <taxon>Methanomicrobiales</taxon>
        <taxon>Methanoregulaceae</taxon>
        <taxon>Methanoregula</taxon>
    </lineage>
</organism>
<dbReference type="eggNOG" id="arCOG10960">
    <property type="taxonomic scope" value="Archaea"/>
</dbReference>
<accession>L0HF51</accession>
<reference evidence="2" key="1">
    <citation type="submission" date="2011-12" db="EMBL/GenBank/DDBJ databases">
        <title>Complete sequence of Methanoregula formicicum SMSP.</title>
        <authorList>
            <person name="Lucas S."/>
            <person name="Han J."/>
            <person name="Lapidus A."/>
            <person name="Cheng J.-F."/>
            <person name="Goodwin L."/>
            <person name="Pitluck S."/>
            <person name="Peters L."/>
            <person name="Ovchinnikova G."/>
            <person name="Teshima H."/>
            <person name="Detter J.C."/>
            <person name="Han C."/>
            <person name="Tapia R."/>
            <person name="Land M."/>
            <person name="Hauser L."/>
            <person name="Kyrpides N."/>
            <person name="Ivanova N."/>
            <person name="Pagani I."/>
            <person name="Imachi H."/>
            <person name="Tamaki H."/>
            <person name="Sekiguchi Y."/>
            <person name="Kamagata Y."/>
            <person name="Cadillo-Quiroz H."/>
            <person name="Zinder S."/>
            <person name="Liu W.-T."/>
            <person name="Woyke T."/>
        </authorList>
    </citation>
    <scope>NUCLEOTIDE SEQUENCE [LARGE SCALE GENOMIC DNA]</scope>
    <source>
        <strain evidence="2">DSM 22288 / NBRC 105244 / SMSP</strain>
    </source>
</reference>
<dbReference type="STRING" id="593750.Metfor_0892"/>
<dbReference type="Proteomes" id="UP000010824">
    <property type="component" value="Chromosome"/>
</dbReference>
<dbReference type="EMBL" id="CP003167">
    <property type="protein sequence ID" value="AGB01948.1"/>
    <property type="molecule type" value="Genomic_DNA"/>
</dbReference>
<evidence type="ECO:0000313" key="1">
    <source>
        <dbReference type="EMBL" id="AGB01948.1"/>
    </source>
</evidence>
<name>L0HF51_METFS</name>
<reference evidence="1 2" key="2">
    <citation type="journal article" date="2014" name="Genome Announc.">
        <title>Complete Genome Sequence of Methanoregula formicica SMSPT, a Mesophilic Hydrogenotrophic Methanogen Isolated from a Methanogenic Upflow Anaerobic Sludge Blanket Reactor.</title>
        <authorList>
            <person name="Yamamoto K."/>
            <person name="Tamaki H."/>
            <person name="Cadillo-Quiroz H."/>
            <person name="Imachi H."/>
            <person name="Kyrpides N."/>
            <person name="Woyke T."/>
            <person name="Goodwin L."/>
            <person name="Zinder S.H."/>
            <person name="Kamagata Y."/>
            <person name="Liu W.T."/>
        </authorList>
    </citation>
    <scope>NUCLEOTIDE SEQUENCE [LARGE SCALE GENOMIC DNA]</scope>
    <source>
        <strain evidence="2">DSM 22288 / NBRC 105244 / SMSP</strain>
    </source>
</reference>
<dbReference type="KEGG" id="mfo:Metfor_0892"/>
<sequence length="87" mass="9923">MMNHLAVIGTYLNVGLKLLGKPKNRTVVCYQPSALLDILLDINEVDRMKSFFGRLPVISSLDKESVKYFDVSEGEPYIGYNDHYLVR</sequence>
<protein>
    <submittedName>
        <fullName evidence="1">Uncharacterized protein</fullName>
    </submittedName>
</protein>
<keyword evidence="2" id="KW-1185">Reference proteome</keyword>
<proteinExistence type="predicted"/>
<gene>
    <name evidence="1" type="ordered locus">Metfor_0892</name>
</gene>